<proteinExistence type="predicted"/>
<dbReference type="Proteomes" id="UP001318040">
    <property type="component" value="Unplaced"/>
</dbReference>
<gene>
    <name evidence="5" type="primary">LOC116938485</name>
</gene>
<name>A0AAJ7SL76_PETMA</name>
<keyword evidence="1" id="KW-0677">Repeat</keyword>
<organism evidence="4 5">
    <name type="scientific">Petromyzon marinus</name>
    <name type="common">Sea lamprey</name>
    <dbReference type="NCBI Taxonomy" id="7757"/>
    <lineage>
        <taxon>Eukaryota</taxon>
        <taxon>Metazoa</taxon>
        <taxon>Chordata</taxon>
        <taxon>Craniata</taxon>
        <taxon>Vertebrata</taxon>
        <taxon>Cyclostomata</taxon>
        <taxon>Hyperoartia</taxon>
        <taxon>Petromyzontiformes</taxon>
        <taxon>Petromyzontidae</taxon>
        <taxon>Petromyzon</taxon>
    </lineage>
</organism>
<evidence type="ECO:0000256" key="2">
    <source>
        <dbReference type="SAM" id="MobiDB-lite"/>
    </source>
</evidence>
<feature type="region of interest" description="Disordered" evidence="2">
    <location>
        <begin position="131"/>
        <end position="153"/>
    </location>
</feature>
<evidence type="ECO:0000256" key="1">
    <source>
        <dbReference type="ARBA" id="ARBA00022737"/>
    </source>
</evidence>
<protein>
    <submittedName>
        <fullName evidence="5">Collagen alpha-1(V) chain-like</fullName>
    </submittedName>
</protein>
<dbReference type="RefSeq" id="XP_032801493.1">
    <property type="nucleotide sequence ID" value="XM_032945602.1"/>
</dbReference>
<sequence length="224" mass="24380">MVLTVRARKGTQAFLLSLYSEQGMQQLGLEVGRSPVFLYEDQNGLPPPEEYPIFKGLNLADGKWHRVALSVRGQNVTLTLDCRRSVTRPLARSLAGSRIDVNGIAVFGTRILDEEAFEVRRLEHLPSTTVVHKSAPAGSAPRHPPCRRASPPRRNATRLEVHLAWPYGGGPTAEALRRRPYGGGPMAEALLRSRDLSGDATGGAEVDGIGDVCRRKRGGLTGVR</sequence>
<dbReference type="Pfam" id="PF02210">
    <property type="entry name" value="Laminin_G_2"/>
    <property type="match status" value="1"/>
</dbReference>
<evidence type="ECO:0000259" key="3">
    <source>
        <dbReference type="SMART" id="SM00210"/>
    </source>
</evidence>
<dbReference type="InterPro" id="IPR048287">
    <property type="entry name" value="TSPN-like_N"/>
</dbReference>
<reference evidence="5" key="1">
    <citation type="submission" date="2025-08" db="UniProtKB">
        <authorList>
            <consortium name="RefSeq"/>
        </authorList>
    </citation>
    <scope>IDENTIFICATION</scope>
    <source>
        <tissue evidence="5">Sperm</tissue>
    </source>
</reference>
<keyword evidence="4" id="KW-1185">Reference proteome</keyword>
<feature type="domain" description="Thrombospondin-like N-terminal" evidence="3">
    <location>
        <begin position="1"/>
        <end position="128"/>
    </location>
</feature>
<evidence type="ECO:0000313" key="4">
    <source>
        <dbReference type="Proteomes" id="UP001318040"/>
    </source>
</evidence>
<accession>A0AAJ7SL76</accession>
<dbReference type="SUPFAM" id="SSF49899">
    <property type="entry name" value="Concanavalin A-like lectins/glucanases"/>
    <property type="match status" value="1"/>
</dbReference>
<feature type="non-terminal residue" evidence="5">
    <location>
        <position position="224"/>
    </location>
</feature>
<evidence type="ECO:0000313" key="5">
    <source>
        <dbReference type="RefSeq" id="XP_032801493.1"/>
    </source>
</evidence>
<dbReference type="Gene3D" id="2.60.120.200">
    <property type="match status" value="1"/>
</dbReference>
<dbReference type="SMART" id="SM00210">
    <property type="entry name" value="TSPN"/>
    <property type="match status" value="1"/>
</dbReference>
<dbReference type="AlphaFoldDB" id="A0AAJ7SL76"/>
<dbReference type="InterPro" id="IPR001791">
    <property type="entry name" value="Laminin_G"/>
</dbReference>
<dbReference type="KEGG" id="pmrn:116938485"/>
<dbReference type="InterPro" id="IPR013320">
    <property type="entry name" value="ConA-like_dom_sf"/>
</dbReference>